<dbReference type="EMBL" id="CAXKWB010001473">
    <property type="protein sequence ID" value="CAL4064426.1"/>
    <property type="molecule type" value="Genomic_DNA"/>
</dbReference>
<evidence type="ECO:0000256" key="1">
    <source>
        <dbReference type="SAM" id="SignalP"/>
    </source>
</evidence>
<protein>
    <recommendedName>
        <fullName evidence="2">Methyltransferase FkbM domain-containing protein</fullName>
    </recommendedName>
</protein>
<keyword evidence="1" id="KW-0732">Signal</keyword>
<dbReference type="AlphaFoldDB" id="A0AAV2PVP6"/>
<dbReference type="PANTHER" id="PTHR34009:SF2">
    <property type="entry name" value="PROTEIN STAR"/>
    <property type="match status" value="1"/>
</dbReference>
<feature type="chain" id="PRO_5043954465" description="Methyltransferase FkbM domain-containing protein" evidence="1">
    <location>
        <begin position="20"/>
        <end position="323"/>
    </location>
</feature>
<feature type="non-terminal residue" evidence="3">
    <location>
        <position position="1"/>
    </location>
</feature>
<comment type="caution">
    <text evidence="3">The sequence shown here is derived from an EMBL/GenBank/DDBJ whole genome shotgun (WGS) entry which is preliminary data.</text>
</comment>
<accession>A0AAV2PVP6</accession>
<evidence type="ECO:0000313" key="3">
    <source>
        <dbReference type="EMBL" id="CAL4064426.1"/>
    </source>
</evidence>
<keyword evidence="4" id="KW-1185">Reference proteome</keyword>
<dbReference type="SUPFAM" id="SSF53335">
    <property type="entry name" value="S-adenosyl-L-methionine-dependent methyltransferases"/>
    <property type="match status" value="1"/>
</dbReference>
<feature type="signal peptide" evidence="1">
    <location>
        <begin position="1"/>
        <end position="19"/>
    </location>
</feature>
<reference evidence="3 4" key="1">
    <citation type="submission" date="2024-05" db="EMBL/GenBank/DDBJ databases">
        <authorList>
            <person name="Wallberg A."/>
        </authorList>
    </citation>
    <scope>NUCLEOTIDE SEQUENCE [LARGE SCALE GENOMIC DNA]</scope>
</reference>
<dbReference type="GO" id="GO:0016197">
    <property type="term" value="P:endosomal transport"/>
    <property type="evidence" value="ECO:0007669"/>
    <property type="project" value="TreeGrafter"/>
</dbReference>
<dbReference type="GO" id="GO:0005886">
    <property type="term" value="C:plasma membrane"/>
    <property type="evidence" value="ECO:0007669"/>
    <property type="project" value="TreeGrafter"/>
</dbReference>
<gene>
    <name evidence="3" type="ORF">MNOR_LOCUS4075</name>
</gene>
<feature type="domain" description="Methyltransferase FkbM" evidence="2">
    <location>
        <begin position="96"/>
        <end position="275"/>
    </location>
</feature>
<dbReference type="GO" id="GO:0005789">
    <property type="term" value="C:endoplasmic reticulum membrane"/>
    <property type="evidence" value="ECO:0007669"/>
    <property type="project" value="TreeGrafter"/>
</dbReference>
<dbReference type="Gene3D" id="3.40.50.150">
    <property type="entry name" value="Vaccinia Virus protein VP39"/>
    <property type="match status" value="1"/>
</dbReference>
<dbReference type="Proteomes" id="UP001497623">
    <property type="component" value="Unassembled WGS sequence"/>
</dbReference>
<dbReference type="GO" id="GO:0031902">
    <property type="term" value="C:late endosome membrane"/>
    <property type="evidence" value="ECO:0007669"/>
    <property type="project" value="TreeGrafter"/>
</dbReference>
<dbReference type="Pfam" id="PF05050">
    <property type="entry name" value="Methyltransf_21"/>
    <property type="match status" value="1"/>
</dbReference>
<organism evidence="3 4">
    <name type="scientific">Meganyctiphanes norvegica</name>
    <name type="common">Northern krill</name>
    <name type="synonym">Thysanopoda norvegica</name>
    <dbReference type="NCBI Taxonomy" id="48144"/>
    <lineage>
        <taxon>Eukaryota</taxon>
        <taxon>Metazoa</taxon>
        <taxon>Ecdysozoa</taxon>
        <taxon>Arthropoda</taxon>
        <taxon>Crustacea</taxon>
        <taxon>Multicrustacea</taxon>
        <taxon>Malacostraca</taxon>
        <taxon>Eumalacostraca</taxon>
        <taxon>Eucarida</taxon>
        <taxon>Euphausiacea</taxon>
        <taxon>Euphausiidae</taxon>
        <taxon>Meganyctiphanes</taxon>
    </lineage>
</organism>
<evidence type="ECO:0000313" key="4">
    <source>
        <dbReference type="Proteomes" id="UP001497623"/>
    </source>
</evidence>
<dbReference type="PANTHER" id="PTHR34009">
    <property type="entry name" value="PROTEIN STAR"/>
    <property type="match status" value="1"/>
</dbReference>
<proteinExistence type="predicted"/>
<dbReference type="GO" id="GO:0006888">
    <property type="term" value="P:endoplasmic reticulum to Golgi vesicle-mediated transport"/>
    <property type="evidence" value="ECO:0007669"/>
    <property type="project" value="TreeGrafter"/>
</dbReference>
<name>A0AAV2PVP6_MEGNR</name>
<sequence length="323" mass="37194">RIVRWVAFSLLFVIVLVQNSKIIIDIGSLTETQPMIESTMVKTIKKLYLQHPDTRSYNLSSEPKEFMLDEQRIGVVTRGYIQLIFSKIMGGFYIEAGALDGEYLSNTLYIEYFQNWTGILIEPDPENYRSLVDKHRKAWLSNTCLSTTSNPKNISLISVSSPKDYNQHSQNNKLLLQAQTYEEKYNKYETLLSHIDKSSFTRHTVTASCFPLEAYLIALNVTTVDLLSLDIQGGEFEVLKTIPWEKYHFRLIVVEDMNEDVNMELVRFMKSKGFNLIDILVEDYIFYNISDVEMKSLVKMVNINEFQGVVSISLNSNILKSGT</sequence>
<evidence type="ECO:0000259" key="2">
    <source>
        <dbReference type="Pfam" id="PF05050"/>
    </source>
</evidence>
<dbReference type="InterPro" id="IPR006342">
    <property type="entry name" value="FkbM_mtfrase"/>
</dbReference>
<dbReference type="GO" id="GO:0005794">
    <property type="term" value="C:Golgi apparatus"/>
    <property type="evidence" value="ECO:0007669"/>
    <property type="project" value="TreeGrafter"/>
</dbReference>
<dbReference type="InterPro" id="IPR053202">
    <property type="entry name" value="EGF_Rcpt_Signaling_Reg"/>
</dbReference>
<dbReference type="InterPro" id="IPR029063">
    <property type="entry name" value="SAM-dependent_MTases_sf"/>
</dbReference>